<comment type="similarity">
    <text evidence="3">Belongs to the VAM6/VPS39 family.</text>
</comment>
<feature type="repeat" description="CHCR" evidence="4">
    <location>
        <begin position="548"/>
        <end position="706"/>
    </location>
</feature>
<sequence>MAENEAHTAYVAYPLPKITAQIECMDAFDDKLLIGTKQGHLLFYTITHGLNPKGELIRYCKTFSKKPISQIAAVGEFGIVIKLSDNIVSIHDLSATDFAPIKTLNKTKCATLFALDIQRNLSLTGEKSVTVRLCVVVKRKLQFYYWKNREFMDLTSDFVLNEVPRALAWTKERICIGTKAGYSFIKLPDTIKESCSMTGKQSEPLITKIRHNDEDFFSLGIEMKSAFVSSTNDEIMSTAVRWSDIPLNVGYDEPYMIGVLPNHVEIRCWNIDDYVEIKPLDISSKLICTASPGIVYLACNDQIWILQAEPYHKQIKLLLNNKKFELALKLANITNDTKTEKEENIRSIRSLYAKDLFHNKKYKKSMDEFLKLETDPYEVIKLFPELVQTGDSPSEEQPERDPQIYYALTEYLTAVRGKKETGNPDQHQSLMQIIDTTLLKCYLQTQDAIVAPLLRRNYCNLEEAERVLKKHEKYRELEILYKTKGLHEKALQLLKTQADIEDSPLRGLEPTVTYLQNLGKDHIELIFEFASWVLEVNPEEGLKIFTEDTPEVEALPRPKVLDYLLKTSKHNLIISYIEHAIYTWKETLHIFHNALIHQYRERIMTLGESDPLVKSYKQKLIKFMEFSQHYEPSSVLLMFPTNGMFEERALLNGKMNKHDIALGIYILVIGDYKRALQYCEKVYSEQRPGYEKVYIEVLKLLLHPPDSIPGIDPSSIKSSDVSDNLDFALTLLEAHPTEVAPSEAIHHLPDDLPLSKLKKFLMSSMSDIIKKRSNAQQLRGLLNAFRLQIRKEKLEYESQRIVVTDVMVCPVCKKRFGNQSAFVRYPNGQIVHYSCQDKMTDTLQAMA</sequence>
<dbReference type="GO" id="GO:0005737">
    <property type="term" value="C:cytoplasm"/>
    <property type="evidence" value="ECO:0007669"/>
    <property type="project" value="TreeGrafter"/>
</dbReference>
<dbReference type="GO" id="GO:0034058">
    <property type="term" value="P:endosomal vesicle fusion"/>
    <property type="evidence" value="ECO:0007669"/>
    <property type="project" value="TreeGrafter"/>
</dbReference>
<dbReference type="RefSeq" id="XP_014242813.1">
    <property type="nucleotide sequence ID" value="XM_014387327.2"/>
</dbReference>
<evidence type="ECO:0000256" key="3">
    <source>
        <dbReference type="ARBA" id="ARBA00038201"/>
    </source>
</evidence>
<dbReference type="GO" id="GO:0006886">
    <property type="term" value="P:intracellular protein transport"/>
    <property type="evidence" value="ECO:0007669"/>
    <property type="project" value="UniProtKB-UniRule"/>
</dbReference>
<comment type="subcellular location">
    <subcellularLocation>
        <location evidence="1">Endomembrane system</location>
        <topology evidence="1">Peripheral membrane protein</topology>
    </subcellularLocation>
</comment>
<dbReference type="GO" id="GO:0016020">
    <property type="term" value="C:membrane"/>
    <property type="evidence" value="ECO:0007669"/>
    <property type="project" value="TreeGrafter"/>
</dbReference>
<dbReference type="Proteomes" id="UP000494040">
    <property type="component" value="Unassembled WGS sequence"/>
</dbReference>
<dbReference type="GO" id="GO:0006914">
    <property type="term" value="P:autophagy"/>
    <property type="evidence" value="ECO:0007669"/>
    <property type="project" value="TreeGrafter"/>
</dbReference>
<accession>A0A8I6RCN4</accession>
<dbReference type="OMA" id="EEYCNQV"/>
<dbReference type="OrthoDB" id="5325112at2759"/>
<evidence type="ECO:0000256" key="2">
    <source>
        <dbReference type="ARBA" id="ARBA00023136"/>
    </source>
</evidence>
<dbReference type="InterPro" id="IPR032914">
    <property type="entry name" value="Vam6/VPS39/TRAP1"/>
</dbReference>
<evidence type="ECO:0000259" key="5">
    <source>
        <dbReference type="PROSITE" id="PS50219"/>
    </source>
</evidence>
<dbReference type="PROSITE" id="PS50219">
    <property type="entry name" value="CNH"/>
    <property type="match status" value="1"/>
</dbReference>
<dbReference type="KEGG" id="clec:106662889"/>
<proteinExistence type="inferred from homology"/>
<dbReference type="InterPro" id="IPR019453">
    <property type="entry name" value="VPS39/TGFA1_Znf"/>
</dbReference>
<dbReference type="EnsemblMetazoa" id="XM_014387327.2">
    <property type="protein sequence ID" value="XP_014242813.1"/>
    <property type="gene ID" value="LOC106662889"/>
</dbReference>
<dbReference type="GO" id="GO:0012505">
    <property type="term" value="C:endomembrane system"/>
    <property type="evidence" value="ECO:0007669"/>
    <property type="project" value="UniProtKB-SubCell"/>
</dbReference>
<name>A0A8I6RCN4_CIMLE</name>
<keyword evidence="2" id="KW-0472">Membrane</keyword>
<evidence type="ECO:0000313" key="6">
    <source>
        <dbReference type="EnsemblMetazoa" id="XP_014242813.1"/>
    </source>
</evidence>
<evidence type="ECO:0000256" key="4">
    <source>
        <dbReference type="PROSITE-ProRule" id="PRU01006"/>
    </source>
</evidence>
<keyword evidence="7" id="KW-1185">Reference proteome</keyword>
<dbReference type="Pfam" id="PF10366">
    <property type="entry name" value="Vps39_1"/>
    <property type="match status" value="1"/>
</dbReference>
<dbReference type="PANTHER" id="PTHR12894">
    <property type="entry name" value="CNH DOMAIN CONTAINING"/>
    <property type="match status" value="1"/>
</dbReference>
<dbReference type="PROSITE" id="PS50236">
    <property type="entry name" value="CHCR"/>
    <property type="match status" value="1"/>
</dbReference>
<evidence type="ECO:0000256" key="1">
    <source>
        <dbReference type="ARBA" id="ARBA00004184"/>
    </source>
</evidence>
<dbReference type="InterPro" id="IPR001180">
    <property type="entry name" value="CNH_dom"/>
</dbReference>
<dbReference type="CTD" id="23339"/>
<protein>
    <recommendedName>
        <fullName evidence="5">CNH domain-containing protein</fullName>
    </recommendedName>
</protein>
<dbReference type="Pfam" id="PF00780">
    <property type="entry name" value="CNH"/>
    <property type="match status" value="1"/>
</dbReference>
<dbReference type="InterPro" id="IPR019452">
    <property type="entry name" value="VPS39/TGF_beta_rcpt-assoc_1"/>
</dbReference>
<feature type="domain" description="CNH" evidence="5">
    <location>
        <begin position="19"/>
        <end position="293"/>
    </location>
</feature>
<dbReference type="Pfam" id="PF10367">
    <property type="entry name" value="zf-Vps39_C"/>
    <property type="match status" value="1"/>
</dbReference>
<evidence type="ECO:0000313" key="7">
    <source>
        <dbReference type="Proteomes" id="UP000494040"/>
    </source>
</evidence>
<dbReference type="InterPro" id="IPR000547">
    <property type="entry name" value="Clathrin_H-chain/VPS_repeat"/>
</dbReference>
<dbReference type="GeneID" id="106662889"/>
<dbReference type="PANTHER" id="PTHR12894:SF49">
    <property type="entry name" value="VAM6_VPS39-LIKE PROTEIN"/>
    <property type="match status" value="1"/>
</dbReference>
<reference evidence="6" key="1">
    <citation type="submission" date="2022-01" db="UniProtKB">
        <authorList>
            <consortium name="EnsemblMetazoa"/>
        </authorList>
    </citation>
    <scope>IDENTIFICATION</scope>
</reference>
<dbReference type="AlphaFoldDB" id="A0A8I6RCN4"/>
<organism evidence="6 7">
    <name type="scientific">Cimex lectularius</name>
    <name type="common">Bed bug</name>
    <name type="synonym">Acanthia lectularia</name>
    <dbReference type="NCBI Taxonomy" id="79782"/>
    <lineage>
        <taxon>Eukaryota</taxon>
        <taxon>Metazoa</taxon>
        <taxon>Ecdysozoa</taxon>
        <taxon>Arthropoda</taxon>
        <taxon>Hexapoda</taxon>
        <taxon>Insecta</taxon>
        <taxon>Pterygota</taxon>
        <taxon>Neoptera</taxon>
        <taxon>Paraneoptera</taxon>
        <taxon>Hemiptera</taxon>
        <taxon>Heteroptera</taxon>
        <taxon>Panheteroptera</taxon>
        <taxon>Cimicomorpha</taxon>
        <taxon>Cimicidae</taxon>
        <taxon>Cimex</taxon>
    </lineage>
</organism>